<dbReference type="InterPro" id="IPR011333">
    <property type="entry name" value="SKP1/BTB/POZ_sf"/>
</dbReference>
<organism evidence="4 5">
    <name type="scientific">Heligmosomoides polygyrus</name>
    <name type="common">Parasitic roundworm</name>
    <dbReference type="NCBI Taxonomy" id="6339"/>
    <lineage>
        <taxon>Eukaryota</taxon>
        <taxon>Metazoa</taxon>
        <taxon>Ecdysozoa</taxon>
        <taxon>Nematoda</taxon>
        <taxon>Chromadorea</taxon>
        <taxon>Rhabditida</taxon>
        <taxon>Rhabditina</taxon>
        <taxon>Rhabditomorpha</taxon>
        <taxon>Strongyloidea</taxon>
        <taxon>Heligmosomidae</taxon>
        <taxon>Heligmosomoides</taxon>
    </lineage>
</organism>
<dbReference type="PANTHER" id="PTHR24412:SF480">
    <property type="entry name" value="KELCH-LIKE PROTEIN 8"/>
    <property type="match status" value="1"/>
</dbReference>
<accession>A0A183FL32</accession>
<dbReference type="Proteomes" id="UP000050761">
    <property type="component" value="Unassembled WGS sequence"/>
</dbReference>
<dbReference type="Pfam" id="PF01344">
    <property type="entry name" value="Kelch_1"/>
    <property type="match status" value="5"/>
</dbReference>
<dbReference type="InterPro" id="IPR006652">
    <property type="entry name" value="Kelch_1"/>
</dbReference>
<name>A0A183FL32_HELPZ</name>
<dbReference type="SUPFAM" id="SSF117281">
    <property type="entry name" value="Kelch motif"/>
    <property type="match status" value="2"/>
</dbReference>
<dbReference type="Pfam" id="PF07707">
    <property type="entry name" value="BACK"/>
    <property type="match status" value="1"/>
</dbReference>
<dbReference type="InterPro" id="IPR015915">
    <property type="entry name" value="Kelch-typ_b-propeller"/>
</dbReference>
<evidence type="ECO:0000256" key="1">
    <source>
        <dbReference type="ARBA" id="ARBA00022441"/>
    </source>
</evidence>
<feature type="domain" description="BACK" evidence="3">
    <location>
        <begin position="52"/>
        <end position="153"/>
    </location>
</feature>
<protein>
    <submittedName>
        <fullName evidence="5">BACK domain-containing protein</fullName>
    </submittedName>
</protein>
<dbReference type="Gene3D" id="1.25.40.420">
    <property type="match status" value="1"/>
</dbReference>
<dbReference type="SMART" id="SM00612">
    <property type="entry name" value="Kelch"/>
    <property type="match status" value="5"/>
</dbReference>
<dbReference type="PANTHER" id="PTHR24412">
    <property type="entry name" value="KELCH PROTEIN"/>
    <property type="match status" value="1"/>
</dbReference>
<dbReference type="InterPro" id="IPR011705">
    <property type="entry name" value="BACK"/>
</dbReference>
<dbReference type="AlphaFoldDB" id="A0A183FL32"/>
<proteinExistence type="predicted"/>
<evidence type="ECO:0000313" key="5">
    <source>
        <dbReference type="WBParaSite" id="HPBE_0000791801-mRNA-1"/>
    </source>
</evidence>
<reference evidence="5" key="1">
    <citation type="submission" date="2019-09" db="UniProtKB">
        <authorList>
            <consortium name="WormBaseParasite"/>
        </authorList>
    </citation>
    <scope>IDENTIFICATION</scope>
</reference>
<evidence type="ECO:0000313" key="4">
    <source>
        <dbReference type="Proteomes" id="UP000050761"/>
    </source>
</evidence>
<dbReference type="WBParaSite" id="HPBE_0000791801-mRNA-1">
    <property type="protein sequence ID" value="HPBE_0000791801-mRNA-1"/>
    <property type="gene ID" value="HPBE_0000791801"/>
</dbReference>
<dbReference type="SUPFAM" id="SSF54695">
    <property type="entry name" value="POZ domain"/>
    <property type="match status" value="1"/>
</dbReference>
<keyword evidence="1" id="KW-0880">Kelch repeat</keyword>
<dbReference type="Gene3D" id="2.120.10.80">
    <property type="entry name" value="Kelch-type beta propeller"/>
    <property type="match status" value="1"/>
</dbReference>
<dbReference type="FunFam" id="1.25.40.420:FF:000001">
    <property type="entry name" value="Kelch-like family member 12"/>
    <property type="match status" value="1"/>
</dbReference>
<evidence type="ECO:0000256" key="2">
    <source>
        <dbReference type="ARBA" id="ARBA00022737"/>
    </source>
</evidence>
<keyword evidence="4" id="KW-1185">Reference proteome</keyword>
<evidence type="ECO:0000259" key="3">
    <source>
        <dbReference type="SMART" id="SM00875"/>
    </source>
</evidence>
<sequence>LEALVNFVYTSEITINSDNVQSLLFAASILQMDSVCYACQRFMTQLLTTKNCLLIRQFAEQHNCVDLLNSSDDYAVDHFILRELEEFKQIAFPHLRDLIRRSDLKITSEEQVFETVIQWMEANPCERKQHLPELLSLVRLPQLNMQYLVDNVRQNAMIKESRECTDLVSEALFIMLSPLKGTPLPIGTAINDECGGQYAAGSTMVRPLSPSSQALRSRPRKSVAGVIFCAGGRGTGGDPFRSVEAYDCRLNRWISICEMTQQRRHVGVVSALGKLVDLLHSSQCSTRERASVVHGWSSERTVERYDIESNSWTDVAPMNVRRGGVGVSALGKFLFAVGGNDGSSSLDSCERYDPVLDKWKLVSKMTNRRAGAGVCVLDGALYALGGFDDNSPLCTCERYDPHTDQWTQLANMTFSRGGVGVAAMGGLVYAIGGHDGQRYLNTVEAYDPVTNSWTPVTDIKDCRAGAGVAWADSNTHSCSKEHCLPNAKKNCARIPNLSGEKRLRR</sequence>
<dbReference type="InterPro" id="IPR000210">
    <property type="entry name" value="BTB/POZ_dom"/>
</dbReference>
<dbReference type="SMART" id="SM00875">
    <property type="entry name" value="BACK"/>
    <property type="match status" value="1"/>
</dbReference>
<keyword evidence="2" id="KW-0677">Repeat</keyword>
<dbReference type="Pfam" id="PF00651">
    <property type="entry name" value="BTB"/>
    <property type="match status" value="1"/>
</dbReference>
<dbReference type="Gene3D" id="3.30.710.10">
    <property type="entry name" value="Potassium Channel Kv1.1, Chain A"/>
    <property type="match status" value="1"/>
</dbReference>